<dbReference type="PROSITE" id="PS50082">
    <property type="entry name" value="WD_REPEATS_2"/>
    <property type="match status" value="3"/>
</dbReference>
<keyword evidence="2 4" id="KW-0853">WD repeat</keyword>
<dbReference type="InterPro" id="IPR051242">
    <property type="entry name" value="WD-EF-hand_domain"/>
</dbReference>
<dbReference type="InterPro" id="IPR011992">
    <property type="entry name" value="EF-hand-dom_pair"/>
</dbReference>
<dbReference type="InterPro" id="IPR020472">
    <property type="entry name" value="WD40_PAC1"/>
</dbReference>
<evidence type="ECO:0000256" key="5">
    <source>
        <dbReference type="SAM" id="MobiDB-lite"/>
    </source>
</evidence>
<feature type="repeat" description="WD" evidence="4">
    <location>
        <begin position="871"/>
        <end position="905"/>
    </location>
</feature>
<dbReference type="PROSITE" id="PS50222">
    <property type="entry name" value="EF_HAND_2"/>
    <property type="match status" value="1"/>
</dbReference>
<organism evidence="7 8">
    <name type="scientific">Acanthoscelides obtectus</name>
    <name type="common">Bean weevil</name>
    <name type="synonym">Bruchus obtectus</name>
    <dbReference type="NCBI Taxonomy" id="200917"/>
    <lineage>
        <taxon>Eukaryota</taxon>
        <taxon>Metazoa</taxon>
        <taxon>Ecdysozoa</taxon>
        <taxon>Arthropoda</taxon>
        <taxon>Hexapoda</taxon>
        <taxon>Insecta</taxon>
        <taxon>Pterygota</taxon>
        <taxon>Neoptera</taxon>
        <taxon>Endopterygota</taxon>
        <taxon>Coleoptera</taxon>
        <taxon>Polyphaga</taxon>
        <taxon>Cucujiformia</taxon>
        <taxon>Chrysomeloidea</taxon>
        <taxon>Chrysomelidae</taxon>
        <taxon>Bruchinae</taxon>
        <taxon>Bruchini</taxon>
        <taxon>Acanthoscelides</taxon>
    </lineage>
</organism>
<dbReference type="PRINTS" id="PR00320">
    <property type="entry name" value="GPROTEINBRPT"/>
</dbReference>
<keyword evidence="8" id="KW-1185">Reference proteome</keyword>
<dbReference type="EMBL" id="CAKOFQ010006810">
    <property type="protein sequence ID" value="CAH1973499.1"/>
    <property type="molecule type" value="Genomic_DNA"/>
</dbReference>
<dbReference type="InterPro" id="IPR001680">
    <property type="entry name" value="WD40_rpt"/>
</dbReference>
<evidence type="ECO:0000256" key="3">
    <source>
        <dbReference type="ARBA" id="ARBA00022737"/>
    </source>
</evidence>
<evidence type="ECO:0000256" key="4">
    <source>
        <dbReference type="PROSITE-ProRule" id="PRU00221"/>
    </source>
</evidence>
<dbReference type="Proteomes" id="UP001152888">
    <property type="component" value="Unassembled WGS sequence"/>
</dbReference>
<sequence length="1052" mass="119878">MLSLPRPNKVVKDPSLDLHKLLDEAELSKIKEAFDQADGRRMNRAELKAALYKYAKIEYDEEKYNLVFDRMNVTCSGIVSWDEFISYLILLYEQQDVSMEFKTLDPPIPLPPNMLKSNHRHAINRIKFFPTVKPDRSWNWHDGSIITCSHDGTINYWSLDMQLERTVQSTCPYLWIQGTWVTDMVPMPDCSVICTSSSERDLRFYDTSARKFELRVMVTSFPHPVTTMYYSFNEDVTVPSKLVLGDMGGYVKVLLINTDARGPFRSQPGVILQQMRYDRLVKGGIPDIKVLDLGCLHSDYVRQVEYYSAFHSVVSCAQCPKRGMLMTDIGEERKMNVFKVVSGVWCFTLGRGAHLVATGGPDCQVRLWNPFMPKRPLCTFYGHHTGIVRMVIQDAKFLYSLSKDKCIKVWDVGVQSICQTYLEIPAQLGERNELTTLYNQESRQWIIGSIMIAVLPLSPKQSSEHTDGHTHTSSISCILYNKLFKTIVTCGLDSYIIVWDPWDGRRLLVVKEAHTLMLHGEVIPVEITAATFDPGFSRLLTGAHDGTLKIWDFNTGTCLRNMNIDNEKSSTEVQSVIWVKGRILAMGWNRRVTEFADSGEAIGPGGAYSKNWDLRHTEDISASAVKIPETLATSSYVGELILWRLETGQPYKKFNVSNPTARIKIQYTLSKQKDEMIKRRSSIITRRSRLTSLGEERRQSMLPPPDTALLQGPMRAKRGARSARRVSTVALPEECTSQRNFAVHCMVFLTARKMDPRVGTLLVSLENGVVQVWSHHISGGFITSFSAIHKAGDYVLSMASDASNEFLFVGTTVGYIKTWLLKNYVCLPEDVEHLCMPKYRLMFPFLWGSRFMGRAMRLALTQEKPMLMNSYRGHFMPISGLTYINENKILISCCADFSARMWTLSGRYLQTIGTFKPWKHIERGIPVPDTFEFTIPPDIRRTCSSTSLRVLHGGTLPKGLTFKQLQKQAEKNVINVDHHKIYGKPLDDPILGHHYNIPQRTTQPKTIQFDTSLPYIPVYQHLITPNPVPIVRNYPSSRRSSIRKSKDKDVKM</sequence>
<dbReference type="GO" id="GO:0005509">
    <property type="term" value="F:calcium ion binding"/>
    <property type="evidence" value="ECO:0007669"/>
    <property type="project" value="InterPro"/>
</dbReference>
<reference evidence="7" key="1">
    <citation type="submission" date="2022-03" db="EMBL/GenBank/DDBJ databases">
        <authorList>
            <person name="Sayadi A."/>
        </authorList>
    </citation>
    <scope>NUCLEOTIDE SEQUENCE</scope>
</reference>
<feature type="repeat" description="WD" evidence="4">
    <location>
        <begin position="527"/>
        <end position="561"/>
    </location>
</feature>
<dbReference type="InterPro" id="IPR015943">
    <property type="entry name" value="WD40/YVTN_repeat-like_dom_sf"/>
</dbReference>
<dbReference type="InterPro" id="IPR019775">
    <property type="entry name" value="WD40_repeat_CS"/>
</dbReference>
<keyword evidence="3" id="KW-0677">Repeat</keyword>
<dbReference type="AlphaFoldDB" id="A0A9P0KF86"/>
<dbReference type="InterPro" id="IPR002048">
    <property type="entry name" value="EF_hand_dom"/>
</dbReference>
<evidence type="ECO:0000256" key="1">
    <source>
        <dbReference type="ARBA" id="ARBA00014901"/>
    </source>
</evidence>
<evidence type="ECO:0000313" key="7">
    <source>
        <dbReference type="EMBL" id="CAH1973499.1"/>
    </source>
</evidence>
<evidence type="ECO:0000256" key="2">
    <source>
        <dbReference type="ARBA" id="ARBA00022574"/>
    </source>
</evidence>
<dbReference type="Gene3D" id="1.10.238.10">
    <property type="entry name" value="EF-hand"/>
    <property type="match status" value="1"/>
</dbReference>
<name>A0A9P0KF86_ACAOB</name>
<dbReference type="PANTHER" id="PTHR44324:SF6">
    <property type="entry name" value="EF-HAND CALCIUM BINDING DOMAIN 8"/>
    <property type="match status" value="1"/>
</dbReference>
<evidence type="ECO:0000259" key="6">
    <source>
        <dbReference type="PROSITE" id="PS50222"/>
    </source>
</evidence>
<dbReference type="PANTHER" id="PTHR44324">
    <property type="entry name" value="WD40 REPEAT DOMAIN 95"/>
    <property type="match status" value="1"/>
</dbReference>
<dbReference type="SMART" id="SM00320">
    <property type="entry name" value="WD40"/>
    <property type="match status" value="7"/>
</dbReference>
<comment type="caution">
    <text evidence="7">The sequence shown here is derived from an EMBL/GenBank/DDBJ whole genome shotgun (WGS) entry which is preliminary data.</text>
</comment>
<dbReference type="Gene3D" id="2.130.10.10">
    <property type="entry name" value="YVTN repeat-like/Quinoprotein amine dehydrogenase"/>
    <property type="match status" value="4"/>
</dbReference>
<feature type="repeat" description="WD" evidence="4">
    <location>
        <begin position="468"/>
        <end position="500"/>
    </location>
</feature>
<proteinExistence type="predicted"/>
<feature type="region of interest" description="Disordered" evidence="5">
    <location>
        <begin position="1030"/>
        <end position="1052"/>
    </location>
</feature>
<dbReference type="Pfam" id="PF00400">
    <property type="entry name" value="WD40"/>
    <property type="match status" value="4"/>
</dbReference>
<feature type="domain" description="EF-hand" evidence="6">
    <location>
        <begin position="59"/>
        <end position="94"/>
    </location>
</feature>
<gene>
    <name evidence="7" type="ORF">ACAOBT_LOCUS10583</name>
</gene>
<evidence type="ECO:0000313" key="8">
    <source>
        <dbReference type="Proteomes" id="UP001152888"/>
    </source>
</evidence>
<dbReference type="SUPFAM" id="SSF50978">
    <property type="entry name" value="WD40 repeat-like"/>
    <property type="match status" value="2"/>
</dbReference>
<dbReference type="PROSITE" id="PS00678">
    <property type="entry name" value="WD_REPEATS_1"/>
    <property type="match status" value="2"/>
</dbReference>
<dbReference type="OrthoDB" id="5980302at2759"/>
<dbReference type="InterPro" id="IPR036322">
    <property type="entry name" value="WD40_repeat_dom_sf"/>
</dbReference>
<dbReference type="SUPFAM" id="SSF47473">
    <property type="entry name" value="EF-hand"/>
    <property type="match status" value="1"/>
</dbReference>
<accession>A0A9P0KF86</accession>
<protein>
    <recommendedName>
        <fullName evidence="1">WD repeat-containing protein on Y chromosome</fullName>
    </recommendedName>
</protein>